<sequence length="93" mass="10121">MLLVFAFILGAIVATVAFYVFRELDPENDVEEADISASGLLASQQYPFTWSRHSPKPAKFVVLGVVDGNDVDSENGELNLSIRRPGVVTPKIA</sequence>
<organism evidence="1 2">
    <name type="scientific">Brucella anthropi (strain ATCC 49188 / DSM 6882 / CCUG 24695 / JCM 21032 / LMG 3331 / NBRC 15819 / NCTC 12168 / Alc 37)</name>
    <name type="common">Ochrobactrum anthropi</name>
    <dbReference type="NCBI Taxonomy" id="439375"/>
    <lineage>
        <taxon>Bacteria</taxon>
        <taxon>Pseudomonadati</taxon>
        <taxon>Pseudomonadota</taxon>
        <taxon>Alphaproteobacteria</taxon>
        <taxon>Hyphomicrobiales</taxon>
        <taxon>Brucellaceae</taxon>
        <taxon>Brucella/Ochrobactrum group</taxon>
        <taxon>Brucella</taxon>
    </lineage>
</organism>
<proteinExistence type="predicted"/>
<accession>A6WVI5</accession>
<evidence type="ECO:0000313" key="1">
    <source>
        <dbReference type="EMBL" id="ABS12989.1"/>
    </source>
</evidence>
<dbReference type="RefSeq" id="WP_011982448.1">
    <property type="nucleotide sequence ID" value="NC_009667.1"/>
</dbReference>
<dbReference type="PATRIC" id="fig|439375.7.peg.276"/>
<dbReference type="AlphaFoldDB" id="A6WVI5"/>
<dbReference type="STRING" id="439375.Oant_0258"/>
<reference evidence="1 2" key="1">
    <citation type="journal article" date="2011" name="J. Bacteriol.">
        <title>Genome of Ochrobactrum anthropi ATCC 49188 T, a versatile opportunistic pathogen and symbiont of several eukaryotic hosts.</title>
        <authorList>
            <person name="Chain P.S."/>
            <person name="Lang D.M."/>
            <person name="Comerci D.J."/>
            <person name="Malfatti S.A."/>
            <person name="Vergez L.M."/>
            <person name="Shin M."/>
            <person name="Ugalde R.A."/>
            <person name="Garcia E."/>
            <person name="Tolmasky M.E."/>
        </authorList>
    </citation>
    <scope>NUCLEOTIDE SEQUENCE [LARGE SCALE GENOMIC DNA]</scope>
    <source>
        <strain evidence="2">ATCC 49188 / DSM 6882 / CCUG 24695 / JCM 21032 / LMG 3331 / NBRC 15819 / NCTC 12168 / Alc 37</strain>
    </source>
</reference>
<dbReference type="HOGENOM" id="CLU_2396734_0_0_5"/>
<keyword evidence="2" id="KW-1185">Reference proteome</keyword>
<name>A6WVI5_BRUA4</name>
<protein>
    <submittedName>
        <fullName evidence="1">Uncharacterized protein</fullName>
    </submittedName>
</protein>
<gene>
    <name evidence="1" type="ordered locus">Oant_0258</name>
</gene>
<dbReference type="KEGG" id="oan:Oant_0258"/>
<dbReference type="EMBL" id="CP000758">
    <property type="protein sequence ID" value="ABS12989.1"/>
    <property type="molecule type" value="Genomic_DNA"/>
</dbReference>
<dbReference type="Proteomes" id="UP000002301">
    <property type="component" value="Chromosome 1"/>
</dbReference>
<evidence type="ECO:0000313" key="2">
    <source>
        <dbReference type="Proteomes" id="UP000002301"/>
    </source>
</evidence>